<keyword evidence="1" id="KW-1133">Transmembrane helix</keyword>
<keyword evidence="1" id="KW-0812">Transmembrane</keyword>
<sequence>MAKSSGVIIIPAISGSSAPSDLVAWLIAGYLRKQGLHAASEIVSSGKLSMLRTQGGSLHTVLDVAETYGIGGWLTSDTSVLLPDPKHVGNESVVQRSAALKPKIYGQNFVYKEHSPATGLISALLMHIVTKLGIFLLAVPWFRSFVRGKSFDRGSGPDRDGSRKIESAEWKAVGYVTGKEEPVAFAKFSYKGALVDMAVVLAVEAAATINQMNKSEATGAGLLTPSTLGYTFVDRLRAAGFDLTVDGLETH</sequence>
<dbReference type="Proteomes" id="UP000321331">
    <property type="component" value="Unassembled WGS sequence"/>
</dbReference>
<protein>
    <recommendedName>
        <fullName evidence="4">Saccharopine dehydrogenase-like C-terminal domain-containing protein</fullName>
    </recommendedName>
</protein>
<dbReference type="PROSITE" id="PS00018">
    <property type="entry name" value="EF_HAND_1"/>
    <property type="match status" value="1"/>
</dbReference>
<gene>
    <name evidence="2" type="ORF">FocTR4_00000026</name>
</gene>
<organism evidence="2 3">
    <name type="scientific">Fusarium oxysporum f. sp. cubense</name>
    <dbReference type="NCBI Taxonomy" id="61366"/>
    <lineage>
        <taxon>Eukaryota</taxon>
        <taxon>Fungi</taxon>
        <taxon>Dikarya</taxon>
        <taxon>Ascomycota</taxon>
        <taxon>Pezizomycotina</taxon>
        <taxon>Sordariomycetes</taxon>
        <taxon>Hypocreomycetidae</taxon>
        <taxon>Hypocreales</taxon>
        <taxon>Nectriaceae</taxon>
        <taxon>Fusarium</taxon>
        <taxon>Fusarium oxysporum species complex</taxon>
    </lineage>
</organism>
<evidence type="ECO:0000256" key="1">
    <source>
        <dbReference type="SAM" id="Phobius"/>
    </source>
</evidence>
<accession>A0A5C6SY05</accession>
<comment type="caution">
    <text evidence="2">The sequence shown here is derived from an EMBL/GenBank/DDBJ whole genome shotgun (WGS) entry which is preliminary data.</text>
</comment>
<name>A0A5C6SY05_FUSOC</name>
<evidence type="ECO:0000313" key="2">
    <source>
        <dbReference type="EMBL" id="TXC03545.1"/>
    </source>
</evidence>
<evidence type="ECO:0000313" key="3">
    <source>
        <dbReference type="Proteomes" id="UP000321331"/>
    </source>
</evidence>
<dbReference type="AlphaFoldDB" id="A0A5C6SY05"/>
<proteinExistence type="predicted"/>
<keyword evidence="1" id="KW-0472">Membrane</keyword>
<feature type="transmembrane region" description="Helical" evidence="1">
    <location>
        <begin position="120"/>
        <end position="142"/>
    </location>
</feature>
<dbReference type="EMBL" id="VMNF01000007">
    <property type="protein sequence ID" value="TXC03545.1"/>
    <property type="molecule type" value="Genomic_DNA"/>
</dbReference>
<reference evidence="2 3" key="1">
    <citation type="submission" date="2019-07" db="EMBL/GenBank/DDBJ databases">
        <title>The First High-Quality Draft Genome Sequence of the Causal Agent of the Current Panama Disease Epidemic.</title>
        <authorList>
            <person name="Warmington R.J."/>
            <person name="Kay W."/>
            <person name="Jeffries A."/>
            <person name="Bebber D."/>
            <person name="Moore K."/>
            <person name="Studholme D.J."/>
        </authorList>
    </citation>
    <scope>NUCLEOTIDE SEQUENCE [LARGE SCALE GENOMIC DNA]</scope>
    <source>
        <strain evidence="2 3">TR4</strain>
    </source>
</reference>
<dbReference type="InterPro" id="IPR018247">
    <property type="entry name" value="EF_Hand_1_Ca_BS"/>
</dbReference>
<evidence type="ECO:0008006" key="4">
    <source>
        <dbReference type="Google" id="ProtNLM"/>
    </source>
</evidence>